<sequence length="166" mass="19312">MLSIIIIFLVIAQCLSFYFIVLLNLKISSLKEVEEKQQRMKDDMDDAIGAYLAEMKDENNRLIQEMKTIKKQSTNNLSSFINKQDSSVYTKNTADRDDEIETIQNNFKVPKAYVKKAYQTKKSDENKLTVEEQVIQMYKKGLSISDIAKRVNRGKTEIELLLKFQQ</sequence>
<keyword evidence="1" id="KW-0175">Coiled coil</keyword>
<keyword evidence="4" id="KW-1185">Reference proteome</keyword>
<evidence type="ECO:0008006" key="5">
    <source>
        <dbReference type="Google" id="ProtNLM"/>
    </source>
</evidence>
<gene>
    <name evidence="3" type="ORF">QI30_10290</name>
</gene>
<reference evidence="3 4" key="1">
    <citation type="submission" date="2014-11" db="EMBL/GenBank/DDBJ databases">
        <title>Genome sequence and analysis of novel Kurthia sp.</title>
        <authorList>
            <person name="Lawson J.N."/>
            <person name="Gonzalez J.E."/>
            <person name="Rinauldi L."/>
            <person name="Xuan Z."/>
            <person name="Firman A."/>
            <person name="Shaddox L."/>
            <person name="Trudeau A."/>
            <person name="Shah S."/>
            <person name="Reiman D."/>
        </authorList>
    </citation>
    <scope>NUCLEOTIDE SEQUENCE [LARGE SCALE GENOMIC DNA]</scope>
    <source>
        <strain evidence="3 4">3B1D</strain>
    </source>
</reference>
<dbReference type="EMBL" id="JTFC01000031">
    <property type="protein sequence ID" value="RUS55323.1"/>
    <property type="molecule type" value="Genomic_DNA"/>
</dbReference>
<keyword evidence="2" id="KW-0812">Transmembrane</keyword>
<feature type="coiled-coil region" evidence="1">
    <location>
        <begin position="30"/>
        <end position="72"/>
    </location>
</feature>
<keyword evidence="2" id="KW-0472">Membrane</keyword>
<feature type="transmembrane region" description="Helical" evidence="2">
    <location>
        <begin position="6"/>
        <end position="25"/>
    </location>
</feature>
<name>A0A433RT40_9BACL</name>
<organism evidence="3 4">
    <name type="scientific">Candidatus Kurthia intestinigallinarum</name>
    <dbReference type="NCBI Taxonomy" id="1562256"/>
    <lineage>
        <taxon>Bacteria</taxon>
        <taxon>Bacillati</taxon>
        <taxon>Bacillota</taxon>
        <taxon>Bacilli</taxon>
        <taxon>Bacillales</taxon>
        <taxon>Caryophanaceae</taxon>
        <taxon>Kurthia</taxon>
    </lineage>
</organism>
<evidence type="ECO:0000256" key="1">
    <source>
        <dbReference type="SAM" id="Coils"/>
    </source>
</evidence>
<dbReference type="AlphaFoldDB" id="A0A433RT40"/>
<proteinExistence type="predicted"/>
<dbReference type="Gene3D" id="1.10.10.60">
    <property type="entry name" value="Homeodomain-like"/>
    <property type="match status" value="1"/>
</dbReference>
<keyword evidence="2" id="KW-1133">Transmembrane helix</keyword>
<evidence type="ECO:0000256" key="2">
    <source>
        <dbReference type="SAM" id="Phobius"/>
    </source>
</evidence>
<protein>
    <recommendedName>
        <fullName evidence="5">Resolvase HTH domain-containing protein</fullName>
    </recommendedName>
</protein>
<accession>A0A433RT40</accession>
<dbReference type="Proteomes" id="UP000288623">
    <property type="component" value="Unassembled WGS sequence"/>
</dbReference>
<evidence type="ECO:0000313" key="4">
    <source>
        <dbReference type="Proteomes" id="UP000288623"/>
    </source>
</evidence>
<comment type="caution">
    <text evidence="3">The sequence shown here is derived from an EMBL/GenBank/DDBJ whole genome shotgun (WGS) entry which is preliminary data.</text>
</comment>
<evidence type="ECO:0000313" key="3">
    <source>
        <dbReference type="EMBL" id="RUS55323.1"/>
    </source>
</evidence>